<evidence type="ECO:0000313" key="3">
    <source>
        <dbReference type="Proteomes" id="UP001202402"/>
    </source>
</evidence>
<dbReference type="RefSeq" id="WP_117453143.1">
    <property type="nucleotide sequence ID" value="NZ_JAKVPQ010000011.1"/>
</dbReference>
<protein>
    <submittedName>
        <fullName evidence="2">FHA domain-containing protein</fullName>
    </submittedName>
</protein>
<dbReference type="Proteomes" id="UP001202402">
    <property type="component" value="Unassembled WGS sequence"/>
</dbReference>
<dbReference type="PROSITE" id="PS50006">
    <property type="entry name" value="FHA_DOMAIN"/>
    <property type="match status" value="1"/>
</dbReference>
<dbReference type="Gene3D" id="2.60.200.20">
    <property type="match status" value="1"/>
</dbReference>
<dbReference type="InterPro" id="IPR000253">
    <property type="entry name" value="FHA_dom"/>
</dbReference>
<gene>
    <name evidence="2" type="ORF">LQE99_13485</name>
</gene>
<proteinExistence type="predicted"/>
<dbReference type="CDD" id="cd00060">
    <property type="entry name" value="FHA"/>
    <property type="match status" value="1"/>
</dbReference>
<dbReference type="SUPFAM" id="SSF49879">
    <property type="entry name" value="SMAD/FHA domain"/>
    <property type="match status" value="1"/>
</dbReference>
<sequence>MEEEIKKLEKRDDGFVEVTLKKAKDFDEYVLAQMCKDTSCLNVIRDPNSKVKFYYDTNGYLDLLSYLEMHRFEEDEAMKFLIYLFEHLVRTNTNKPVVLQSDLIYLSYDGGILKFMALPLTMDKWVFQSEQSKTFLKELIKVLKGENLYAISGFLVEQLKGKEVSLPNVLQGLHRLFDANKPKAPWYAKFFPKKQEVAFVVNGLPKPAVIQKPHSPIEDELFMETMVLFGRDDQSSFIDQKTKAIYIVQKDEYHIGRDKGNDLCINDTFVSGKHAVFDSKSNTLTDLNSSNGTFVNHEKIQERTLNHGDIISFANHEFQFQSPFSKEEEHV</sequence>
<dbReference type="Pfam" id="PF00498">
    <property type="entry name" value="FHA"/>
    <property type="match status" value="1"/>
</dbReference>
<accession>A0ABS9R8Z2</accession>
<comment type="caution">
    <text evidence="2">The sequence shown here is derived from an EMBL/GenBank/DDBJ whole genome shotgun (WGS) entry which is preliminary data.</text>
</comment>
<evidence type="ECO:0000313" key="2">
    <source>
        <dbReference type="EMBL" id="MCH4286133.1"/>
    </source>
</evidence>
<name>A0ABS9R8Z2_9FIRM</name>
<dbReference type="PANTHER" id="PTHR23308">
    <property type="entry name" value="NUCLEAR INHIBITOR OF PROTEIN PHOSPHATASE-1"/>
    <property type="match status" value="1"/>
</dbReference>
<dbReference type="SMART" id="SM00240">
    <property type="entry name" value="FHA"/>
    <property type="match status" value="1"/>
</dbReference>
<dbReference type="InterPro" id="IPR008984">
    <property type="entry name" value="SMAD_FHA_dom_sf"/>
</dbReference>
<organism evidence="2 3">
    <name type="scientific">Amedibacillus hominis</name>
    <dbReference type="NCBI Taxonomy" id="2897776"/>
    <lineage>
        <taxon>Bacteria</taxon>
        <taxon>Bacillati</taxon>
        <taxon>Bacillota</taxon>
        <taxon>Erysipelotrichia</taxon>
        <taxon>Erysipelotrichales</taxon>
        <taxon>Erysipelotrichaceae</taxon>
        <taxon>Amedibacillus</taxon>
    </lineage>
</organism>
<reference evidence="2 3" key="1">
    <citation type="submission" date="2022-02" db="EMBL/GenBank/DDBJ databases">
        <title>Genome of Erysipelotrichaceae sp. nov. NSJ-176 isolated from human feces.</title>
        <authorList>
            <person name="Abdugheni R."/>
        </authorList>
    </citation>
    <scope>NUCLEOTIDE SEQUENCE [LARGE SCALE GENOMIC DNA]</scope>
    <source>
        <strain evidence="2 3">NSJ-176</strain>
    </source>
</reference>
<dbReference type="EMBL" id="JAKVPQ010000011">
    <property type="protein sequence ID" value="MCH4286133.1"/>
    <property type="molecule type" value="Genomic_DNA"/>
</dbReference>
<feature type="domain" description="FHA" evidence="1">
    <location>
        <begin position="253"/>
        <end position="300"/>
    </location>
</feature>
<dbReference type="InterPro" id="IPR050923">
    <property type="entry name" value="Cell_Proc_Reg/RNA_Proc"/>
</dbReference>
<keyword evidence="3" id="KW-1185">Reference proteome</keyword>
<evidence type="ECO:0000259" key="1">
    <source>
        <dbReference type="PROSITE" id="PS50006"/>
    </source>
</evidence>